<name>A0A346NNW4_9ALTE</name>
<evidence type="ECO:0000256" key="4">
    <source>
        <dbReference type="ARBA" id="ARBA00022723"/>
    </source>
</evidence>
<keyword evidence="6" id="KW-0281">Fimbrium</keyword>
<reference evidence="10 11" key="1">
    <citation type="submission" date="2018-08" db="EMBL/GenBank/DDBJ databases">
        <title>Salinimonas sediminis sp. nov., a piezophilic bacterium isolated from a deep-sea sediment sample from the New Britain Trench.</title>
        <authorList>
            <person name="Cao J."/>
        </authorList>
    </citation>
    <scope>NUCLEOTIDE SEQUENCE [LARGE SCALE GENOMIC DNA]</scope>
    <source>
        <strain evidence="10 11">N102</strain>
    </source>
</reference>
<dbReference type="SUPFAM" id="SSF50998">
    <property type="entry name" value="Quinoprotein alcohol dehydrogenase-like"/>
    <property type="match status" value="1"/>
</dbReference>
<evidence type="ECO:0000259" key="9">
    <source>
        <dbReference type="Pfam" id="PF13519"/>
    </source>
</evidence>
<evidence type="ECO:0000313" key="10">
    <source>
        <dbReference type="EMBL" id="AXR07221.1"/>
    </source>
</evidence>
<dbReference type="GO" id="GO:0009289">
    <property type="term" value="C:pilus"/>
    <property type="evidence" value="ECO:0007669"/>
    <property type="project" value="UniProtKB-SubCell"/>
</dbReference>
<evidence type="ECO:0000256" key="5">
    <source>
        <dbReference type="ARBA" id="ARBA00022837"/>
    </source>
</evidence>
<dbReference type="GO" id="GO:0046872">
    <property type="term" value="F:metal ion binding"/>
    <property type="evidence" value="ECO:0007669"/>
    <property type="project" value="UniProtKB-KW"/>
</dbReference>
<evidence type="ECO:0000256" key="7">
    <source>
        <dbReference type="SAM" id="SignalP"/>
    </source>
</evidence>
<feature type="signal peptide" evidence="7">
    <location>
        <begin position="1"/>
        <end position="23"/>
    </location>
</feature>
<keyword evidence="7" id="KW-0732">Signal</keyword>
<dbReference type="EMBL" id="CP031769">
    <property type="protein sequence ID" value="AXR07221.1"/>
    <property type="molecule type" value="Genomic_DNA"/>
</dbReference>
<dbReference type="Pfam" id="PF05567">
    <property type="entry name" value="T4P_PilY1"/>
    <property type="match status" value="1"/>
</dbReference>
<proteinExistence type="inferred from homology"/>
<evidence type="ECO:0000256" key="1">
    <source>
        <dbReference type="ARBA" id="ARBA00004561"/>
    </source>
</evidence>
<keyword evidence="5" id="KW-0106">Calcium</keyword>
<keyword evidence="4" id="KW-0479">Metal-binding</keyword>
<sequence length="1356" mass="147149">MKALARFISFFTLWLCIGAAALADDLDIYLGTADSAVTYKPNVLFIMDTSGSMTAQDGTGKSRMLRVKEALSTALGSATDINAGLMRFSDFGGPVLYPVRGIDTSVNPEIITSVKDGDSDASEINGTVTIANNKLVISQGTANVVSAVRFASLAIPQGAVITSAYIRFTSAQLNTAPTDIIIQGELADNSESFTAERDNLSDRQRTATAIQWQTENQFPVSDEITTTPDISSIIQEIVDGNNWCGGQALSIIFDATSIDAASARQAHAYDSGTDQSAQLVVSYDQSTASGCIASQMKYQINSNSSNREETTSGNNSTGARLDIYDDTNNYIGLRFTNVNIAKDADIESAYLTFYSYSSYNYYASARISGIAQNDVSAFSNSRNELKKISKTSNKVDWIMSPTRGYEAFQSPDLSEIIEEVTSRGGWQPGNDLGFVLDDFKGYKGAISYQGSSGYAPTLTIKYRGDAVPGEVSTVREHLLGKIDELSANGFTPIVDTLYEATNYYGGRAVDYGLARGSSGTNSSVRRSTRVSHRASYVGSDPVRNSGCTEDNLSSNNCVTEYIPDGATYISPVSDLQCQTNNHIVLLSDGEANYNHSVSKIQSLLGTNSCTGGGGEQCGLDLVKNLFDKDASAIDRRVMTHTIGFAANSTANNFLNKLALQGGGGFYKADNSSELLDAFDTILRSVKDVNTTFVSPGVAVNQLNRLTHRDELYFALFKPAEGTLWPGNLKKYRLDGNNIVDKNGLNAVDSVSGYFNDTSHSYWSLLADGNDVREGGAASLFDYSRNMYFFDSQGSIVKTANQVTETNTNIIVNDMGLGGKTDSVLLRDTVLKWTRGVDIKDADGDGSTTDVRLQMGDPIHSQPVIVNYSATDSAIFVATNQGFLHSFDAETGEENFAIIPKELLANLYSFYEDNSTFSHVYGLDGDIVLREVDSKLYLYVGMRRGGRNYYVFDVTSKTSPKLVYSINGGDTKLEKLGQTWSRPTLTKIKIGSTVKNVMIVGGGYSEENDSKPARTADTQGNAVFIFDADNGDLLWRASNSEADLNLSAMQYSIPGRISVIDRDQDSLADHMYVADMGGQLFRFDIYNGKTGSDLIKGARLADFGGSSEADNRHFYYGPDVSEIALGDELYYAVALGSGWRAAPLNTQVNDRFYMLKDKGVFKRDTEGLYTFTTGITEADMFDATSHALASTDDATRSLATSQFASKQGWYLQMTTGGEKILASPLIIDYNVLFTSYIPAASSASACAPPSGNSRAYLVNLINANAVDDLNQNNELDHHDRYADLSQSGIAPETRVLIEEITTPVVCLGTECASAVIETNADGSEKDCGSTFSCLMQNIYGRFERVIHESWQSEIERE</sequence>
<evidence type="ECO:0000256" key="3">
    <source>
        <dbReference type="ARBA" id="ARBA00022558"/>
    </source>
</evidence>
<dbReference type="InterPro" id="IPR008707">
    <property type="entry name" value="B-propeller_PilY1"/>
</dbReference>
<organism evidence="10 11">
    <name type="scientific">Salinimonas sediminis</name>
    <dbReference type="NCBI Taxonomy" id="2303538"/>
    <lineage>
        <taxon>Bacteria</taxon>
        <taxon>Pseudomonadati</taxon>
        <taxon>Pseudomonadota</taxon>
        <taxon>Gammaproteobacteria</taxon>
        <taxon>Alteromonadales</taxon>
        <taxon>Alteromonadaceae</taxon>
        <taxon>Alteromonas/Salinimonas group</taxon>
        <taxon>Salinimonas</taxon>
    </lineage>
</organism>
<dbReference type="RefSeq" id="WP_117317349.1">
    <property type="nucleotide sequence ID" value="NZ_CP031769.1"/>
</dbReference>
<dbReference type="KEGG" id="salm:D0Y50_13200"/>
<dbReference type="InterPro" id="IPR011047">
    <property type="entry name" value="Quinoprotein_ADH-like_sf"/>
</dbReference>
<dbReference type="Pfam" id="PF13519">
    <property type="entry name" value="VWA_2"/>
    <property type="match status" value="1"/>
</dbReference>
<dbReference type="SUPFAM" id="SSF53300">
    <property type="entry name" value="vWA-like"/>
    <property type="match status" value="2"/>
</dbReference>
<evidence type="ECO:0000256" key="6">
    <source>
        <dbReference type="ARBA" id="ARBA00023263"/>
    </source>
</evidence>
<dbReference type="Gene3D" id="3.40.50.410">
    <property type="entry name" value="von Willebrand factor, type A domain"/>
    <property type="match status" value="2"/>
</dbReference>
<comment type="similarity">
    <text evidence="2">Belongs to the PilY1 family.</text>
</comment>
<dbReference type="InterPro" id="IPR002035">
    <property type="entry name" value="VWF_A"/>
</dbReference>
<keyword evidence="3" id="KW-1029">Fimbrium biogenesis</keyword>
<dbReference type="OrthoDB" id="7156875at2"/>
<feature type="domain" description="VWFA" evidence="9">
    <location>
        <begin position="43"/>
        <end position="134"/>
    </location>
</feature>
<feature type="chain" id="PRO_5017079398" evidence="7">
    <location>
        <begin position="24"/>
        <end position="1356"/>
    </location>
</feature>
<dbReference type="InterPro" id="IPR015943">
    <property type="entry name" value="WD40/YVTN_repeat-like_dom_sf"/>
</dbReference>
<comment type="subcellular location">
    <subcellularLocation>
        <location evidence="1">Fimbrium</location>
    </subcellularLocation>
</comment>
<keyword evidence="11" id="KW-1185">Reference proteome</keyword>
<protein>
    <submittedName>
        <fullName evidence="10">Pilus assembly protein PilY</fullName>
    </submittedName>
</protein>
<accession>A0A346NNW4</accession>
<dbReference type="Proteomes" id="UP000262073">
    <property type="component" value="Chromosome"/>
</dbReference>
<evidence type="ECO:0000259" key="8">
    <source>
        <dbReference type="Pfam" id="PF05567"/>
    </source>
</evidence>
<evidence type="ECO:0000256" key="2">
    <source>
        <dbReference type="ARBA" id="ARBA00008387"/>
    </source>
</evidence>
<evidence type="ECO:0000313" key="11">
    <source>
        <dbReference type="Proteomes" id="UP000262073"/>
    </source>
</evidence>
<dbReference type="InterPro" id="IPR036465">
    <property type="entry name" value="vWFA_dom_sf"/>
</dbReference>
<gene>
    <name evidence="10" type="ORF">D0Y50_13200</name>
</gene>
<dbReference type="Gene3D" id="2.130.10.10">
    <property type="entry name" value="YVTN repeat-like/Quinoprotein amine dehydrogenase"/>
    <property type="match status" value="1"/>
</dbReference>
<feature type="domain" description="PilY1 beta-propeller" evidence="8">
    <location>
        <begin position="872"/>
        <end position="1091"/>
    </location>
</feature>